<dbReference type="GO" id="GO:0008930">
    <property type="term" value="F:methylthioadenosine nucleosidase activity"/>
    <property type="evidence" value="ECO:0007669"/>
    <property type="project" value="InterPro"/>
</dbReference>
<dbReference type="Pfam" id="PF01048">
    <property type="entry name" value="PNP_UDP_1"/>
    <property type="match status" value="1"/>
</dbReference>
<keyword evidence="5" id="KW-0486">Methionine biosynthesis</keyword>
<reference evidence="7" key="1">
    <citation type="submission" date="2017-10" db="EMBL/GenBank/DDBJ databases">
        <title>Resolving the taxonomy of Roseburia spp., Eubacterium rectale and Agathobacter spp. through phylogenomic analysis.</title>
        <authorList>
            <person name="Sheridan P.O."/>
            <person name="Walker A.W."/>
            <person name="Duncan S.H."/>
            <person name="Scott K.P."/>
            <person name="Toole P.W.O."/>
            <person name="Luis P."/>
            <person name="Flint H.J."/>
        </authorList>
    </citation>
    <scope>NUCLEOTIDE SEQUENCE [LARGE SCALE GENOMIC DNA]</scope>
    <source>
        <strain evidence="8">JK10</strain>
        <strain evidence="7">JK626</strain>
    </source>
</reference>
<gene>
    <name evidence="7" type="primary">mtnN</name>
    <name evidence="8" type="ORF">CSX00_04745</name>
    <name evidence="7" type="ORF">CSX01_12240</name>
</gene>
<dbReference type="CDD" id="cd09008">
    <property type="entry name" value="MTAN"/>
    <property type="match status" value="1"/>
</dbReference>
<dbReference type="GO" id="GO:0005829">
    <property type="term" value="C:cytosol"/>
    <property type="evidence" value="ECO:0007669"/>
    <property type="project" value="TreeGrafter"/>
</dbReference>
<dbReference type="RefSeq" id="WP_099392604.1">
    <property type="nucleotide sequence ID" value="NZ_PDYF01000042.1"/>
</dbReference>
<feature type="domain" description="Nucleoside phosphorylase" evidence="6">
    <location>
        <begin position="3"/>
        <end position="207"/>
    </location>
</feature>
<evidence type="ECO:0000256" key="4">
    <source>
        <dbReference type="ARBA" id="ARBA00022801"/>
    </source>
</evidence>
<dbReference type="InterPro" id="IPR000845">
    <property type="entry name" value="Nucleoside_phosphorylase_d"/>
</dbReference>
<name>A0A2G3DSP8_9FIRM</name>
<comment type="pathway">
    <text evidence="1">Amino-acid biosynthesis; L-methionine biosynthesis via salvage pathway; S-methyl-5-thio-alpha-D-ribose 1-phosphate from S-methyl-5'-thioadenosine (hydrolase route): step 1/2.</text>
</comment>
<evidence type="ECO:0000313" key="10">
    <source>
        <dbReference type="Proteomes" id="UP000225889"/>
    </source>
</evidence>
<dbReference type="GO" id="GO:0009164">
    <property type="term" value="P:nucleoside catabolic process"/>
    <property type="evidence" value="ECO:0007669"/>
    <property type="project" value="InterPro"/>
</dbReference>
<keyword evidence="4" id="KW-0378">Hydrolase</keyword>
<dbReference type="UniPathway" id="UPA00904">
    <property type="reaction ID" value="UER00871"/>
</dbReference>
<keyword evidence="3" id="KW-0028">Amino-acid biosynthesis</keyword>
<proteinExistence type="predicted"/>
<protein>
    <recommendedName>
        <fullName evidence="2">adenosylhomocysteine nucleosidase</fullName>
        <ecNumber evidence="2">3.2.2.9</ecNumber>
    </recommendedName>
</protein>
<dbReference type="PANTHER" id="PTHR46832:SF1">
    <property type="entry name" value="5'-METHYLTHIOADENOSINE_S-ADENOSYLHOMOCYSTEINE NUCLEOSIDASE"/>
    <property type="match status" value="1"/>
</dbReference>
<dbReference type="Gene3D" id="3.40.50.1580">
    <property type="entry name" value="Nucleoside phosphorylase domain"/>
    <property type="match status" value="1"/>
</dbReference>
<dbReference type="GO" id="GO:0019509">
    <property type="term" value="P:L-methionine salvage from methylthioadenosine"/>
    <property type="evidence" value="ECO:0007669"/>
    <property type="project" value="UniProtKB-UniPathway"/>
</dbReference>
<evidence type="ECO:0000256" key="3">
    <source>
        <dbReference type="ARBA" id="ARBA00022605"/>
    </source>
</evidence>
<sequence length="231" mass="25656">MNKILIVSALYQEIEAVEHYIEGKSDWKKISANWYVNDKSKKEVFVKVLGVGKVNAAIGTTDAINQVNPDLIVNVGVAGGLDDKLSVGSLVIGTDYVQVDLKTILPENMPVINDTPDYIIEKLSEIAKKKALDYKTGRIATGDFVLYEGRKRRQIKREYNPLAFDMETAAVAQVATAKGIDFVGIRSFSDMANKKTITKLSSNIQKGKNQELRKKVFSEPVELILDYIDIA</sequence>
<dbReference type="EC" id="3.2.2.9" evidence="2"/>
<dbReference type="SUPFAM" id="SSF53167">
    <property type="entry name" value="Purine and uridine phosphorylases"/>
    <property type="match status" value="1"/>
</dbReference>
<evidence type="ECO:0000313" key="7">
    <source>
        <dbReference type="EMBL" id="PHU34049.1"/>
    </source>
</evidence>
<evidence type="ECO:0000256" key="2">
    <source>
        <dbReference type="ARBA" id="ARBA00011974"/>
    </source>
</evidence>
<dbReference type="GO" id="GO:0008782">
    <property type="term" value="F:adenosylhomocysteine nucleosidase activity"/>
    <property type="evidence" value="ECO:0007669"/>
    <property type="project" value="UniProtKB-EC"/>
</dbReference>
<evidence type="ECO:0000313" key="8">
    <source>
        <dbReference type="EMBL" id="PHU40678.1"/>
    </source>
</evidence>
<dbReference type="AlphaFoldDB" id="A0A2G3DSP8"/>
<accession>A0A2G3DSP8</accession>
<reference evidence="7" key="2">
    <citation type="submission" date="2017-10" db="EMBL/GenBank/DDBJ databases">
        <authorList>
            <person name="Banno H."/>
            <person name="Chua N.-H."/>
        </authorList>
    </citation>
    <scope>NUCLEOTIDE SEQUENCE [LARGE SCALE GENOMIC DNA]</scope>
    <source>
        <strain evidence="8">JK10</strain>
        <strain evidence="7">JK626</strain>
    </source>
</reference>
<dbReference type="GO" id="GO:0019284">
    <property type="term" value="P:L-methionine salvage from S-adenosylmethionine"/>
    <property type="evidence" value="ECO:0007669"/>
    <property type="project" value="TreeGrafter"/>
</dbReference>
<evidence type="ECO:0000256" key="1">
    <source>
        <dbReference type="ARBA" id="ARBA00004945"/>
    </source>
</evidence>
<dbReference type="PANTHER" id="PTHR46832">
    <property type="entry name" value="5'-METHYLTHIOADENOSINE/S-ADENOSYLHOMOCYSTEINE NUCLEOSIDASE"/>
    <property type="match status" value="1"/>
</dbReference>
<evidence type="ECO:0000259" key="6">
    <source>
        <dbReference type="Pfam" id="PF01048"/>
    </source>
</evidence>
<evidence type="ECO:0000313" key="9">
    <source>
        <dbReference type="Proteomes" id="UP000224317"/>
    </source>
</evidence>
<organism evidence="7 10">
    <name type="scientific">Pseudobutyrivibrio ruminis</name>
    <dbReference type="NCBI Taxonomy" id="46206"/>
    <lineage>
        <taxon>Bacteria</taxon>
        <taxon>Bacillati</taxon>
        <taxon>Bacillota</taxon>
        <taxon>Clostridia</taxon>
        <taxon>Lachnospirales</taxon>
        <taxon>Lachnospiraceae</taxon>
        <taxon>Pseudobutyrivibrio</taxon>
    </lineage>
</organism>
<dbReference type="Proteomes" id="UP000224317">
    <property type="component" value="Unassembled WGS sequence"/>
</dbReference>
<dbReference type="InterPro" id="IPR035994">
    <property type="entry name" value="Nucleoside_phosphorylase_sf"/>
</dbReference>
<dbReference type="EMBL" id="PDYH01000014">
    <property type="protein sequence ID" value="PHU40678.1"/>
    <property type="molecule type" value="Genomic_DNA"/>
</dbReference>
<keyword evidence="9" id="KW-1185">Reference proteome</keyword>
<comment type="caution">
    <text evidence="7">The sequence shown here is derived from an EMBL/GenBank/DDBJ whole genome shotgun (WGS) entry which is preliminary data.</text>
</comment>
<dbReference type="EMBL" id="PDYF01000042">
    <property type="protein sequence ID" value="PHU34049.1"/>
    <property type="molecule type" value="Genomic_DNA"/>
</dbReference>
<dbReference type="Proteomes" id="UP000225889">
    <property type="component" value="Unassembled WGS sequence"/>
</dbReference>
<evidence type="ECO:0000256" key="5">
    <source>
        <dbReference type="ARBA" id="ARBA00023167"/>
    </source>
</evidence>
<dbReference type="NCBIfam" id="TIGR01704">
    <property type="entry name" value="MTA_SAH-Nsdase"/>
    <property type="match status" value="1"/>
</dbReference>
<dbReference type="InterPro" id="IPR010049">
    <property type="entry name" value="MTA_SAH_Nsdase"/>
</dbReference>